<comment type="pathway">
    <text evidence="6">Cofactor biosynthesis; adenosylcobalamin biosynthesis; adenosylcobalamin from cob(II)yrinate a,c-diamide: step 5/7.</text>
</comment>
<keyword evidence="12 19" id="KW-0547">Nucleotide-binding</keyword>
<evidence type="ECO:0000256" key="17">
    <source>
        <dbReference type="ARBA" id="ARBA00030571"/>
    </source>
</evidence>
<evidence type="ECO:0000256" key="11">
    <source>
        <dbReference type="ARBA" id="ARBA00022679"/>
    </source>
</evidence>
<dbReference type="Gene3D" id="3.40.50.300">
    <property type="entry name" value="P-loop containing nucleotide triphosphate hydrolases"/>
    <property type="match status" value="1"/>
</dbReference>
<dbReference type="RefSeq" id="WP_135247836.1">
    <property type="nucleotide sequence ID" value="NZ_SMLK01000001.1"/>
</dbReference>
<comment type="function">
    <text evidence="4">Catalyzes ATP-dependent phosphorylation of adenosylcobinamide and addition of GMP to adenosylcobinamide phosphate.</text>
</comment>
<evidence type="ECO:0000256" key="18">
    <source>
        <dbReference type="PIRSR" id="PIRSR006135-1"/>
    </source>
</evidence>
<evidence type="ECO:0000256" key="9">
    <source>
        <dbReference type="ARBA" id="ARBA00012523"/>
    </source>
</evidence>
<keyword evidence="22" id="KW-1185">Reference proteome</keyword>
<keyword evidence="14" id="KW-0067">ATP-binding</keyword>
<keyword evidence="15 19" id="KW-0342">GTP-binding</keyword>
<organism evidence="21 22">
    <name type="scientific">Ramlibacter humi</name>
    <dbReference type="NCBI Taxonomy" id="2530451"/>
    <lineage>
        <taxon>Bacteria</taxon>
        <taxon>Pseudomonadati</taxon>
        <taxon>Pseudomonadota</taxon>
        <taxon>Betaproteobacteria</taxon>
        <taxon>Burkholderiales</taxon>
        <taxon>Comamonadaceae</taxon>
        <taxon>Ramlibacter</taxon>
    </lineage>
</organism>
<evidence type="ECO:0000256" key="14">
    <source>
        <dbReference type="ARBA" id="ARBA00022840"/>
    </source>
</evidence>
<keyword evidence="11 21" id="KW-0808">Transferase</keyword>
<dbReference type="PANTHER" id="PTHR34848">
    <property type="match status" value="1"/>
</dbReference>
<evidence type="ECO:0000256" key="13">
    <source>
        <dbReference type="ARBA" id="ARBA00022777"/>
    </source>
</evidence>
<comment type="pathway">
    <text evidence="5">Cofactor biosynthesis; adenosylcobalamin biosynthesis; adenosylcobalamin from cob(II)yrinate a,c-diamide: step 6/7.</text>
</comment>
<evidence type="ECO:0000256" key="20">
    <source>
        <dbReference type="SAM" id="MobiDB-lite"/>
    </source>
</evidence>
<reference evidence="21 22" key="1">
    <citation type="submission" date="2019-03" db="EMBL/GenBank/DDBJ databases">
        <title>Ramlibacter sp. 18x22-1, whole genome shotgun sequence.</title>
        <authorList>
            <person name="Zhang X."/>
            <person name="Feng G."/>
            <person name="Zhu H."/>
        </authorList>
    </citation>
    <scope>NUCLEOTIDE SEQUENCE [LARGE SCALE GENOMIC DNA]</scope>
    <source>
        <strain evidence="21 22">18x22-1</strain>
    </source>
</reference>
<dbReference type="PIRSF" id="PIRSF006135">
    <property type="entry name" value="CobU"/>
    <property type="match status" value="1"/>
</dbReference>
<dbReference type="EC" id="2.7.1.156" evidence="8"/>
<dbReference type="GO" id="GO:0008820">
    <property type="term" value="F:cobinamide phosphate guanylyltransferase activity"/>
    <property type="evidence" value="ECO:0007669"/>
    <property type="project" value="UniProtKB-EC"/>
</dbReference>
<gene>
    <name evidence="21" type="ORF">EZ216_01670</name>
</gene>
<evidence type="ECO:0000256" key="5">
    <source>
        <dbReference type="ARBA" id="ARBA00004692"/>
    </source>
</evidence>
<name>A0A4Z0CBT9_9BURK</name>
<dbReference type="SUPFAM" id="SSF52540">
    <property type="entry name" value="P-loop containing nucleoside triphosphate hydrolases"/>
    <property type="match status" value="2"/>
</dbReference>
<dbReference type="InterPro" id="IPR027417">
    <property type="entry name" value="P-loop_NTPase"/>
</dbReference>
<comment type="caution">
    <text evidence="21">The sequence shown here is derived from an EMBL/GenBank/DDBJ whole genome shotgun (WGS) entry which is preliminary data.</text>
</comment>
<evidence type="ECO:0000256" key="1">
    <source>
        <dbReference type="ARBA" id="ARBA00000312"/>
    </source>
</evidence>
<keyword evidence="13 21" id="KW-0418">Kinase</keyword>
<keyword evidence="21" id="KW-0548">Nucleotidyltransferase</keyword>
<evidence type="ECO:0000256" key="7">
    <source>
        <dbReference type="ARBA" id="ARBA00007490"/>
    </source>
</evidence>
<dbReference type="Pfam" id="PF02283">
    <property type="entry name" value="CobU"/>
    <property type="match status" value="1"/>
</dbReference>
<evidence type="ECO:0000313" key="21">
    <source>
        <dbReference type="EMBL" id="TFZ07898.1"/>
    </source>
</evidence>
<dbReference type="CDD" id="cd00544">
    <property type="entry name" value="CobU"/>
    <property type="match status" value="1"/>
</dbReference>
<dbReference type="GO" id="GO:0005525">
    <property type="term" value="F:GTP binding"/>
    <property type="evidence" value="ECO:0007669"/>
    <property type="project" value="UniProtKB-KW"/>
</dbReference>
<protein>
    <recommendedName>
        <fullName evidence="16">Adenosylcobinamide kinase</fullName>
        <ecNumber evidence="8">2.7.1.156</ecNumber>
        <ecNumber evidence="9">2.7.7.62</ecNumber>
    </recommendedName>
    <alternativeName>
        <fullName evidence="17">Adenosylcobinamide-phosphate guanylyltransferase</fullName>
    </alternativeName>
</protein>
<comment type="catalytic activity">
    <reaction evidence="2">
        <text>adenosylcob(III)inamide phosphate + GTP + H(+) = adenosylcob(III)inamide-GDP + diphosphate</text>
        <dbReference type="Rhea" id="RHEA:22712"/>
        <dbReference type="ChEBI" id="CHEBI:15378"/>
        <dbReference type="ChEBI" id="CHEBI:33019"/>
        <dbReference type="ChEBI" id="CHEBI:37565"/>
        <dbReference type="ChEBI" id="CHEBI:58502"/>
        <dbReference type="ChEBI" id="CHEBI:60487"/>
        <dbReference type="EC" id="2.7.7.62"/>
    </reaction>
</comment>
<dbReference type="PANTHER" id="PTHR34848:SF1">
    <property type="entry name" value="BIFUNCTIONAL ADENOSYLCOBALAMIN BIOSYNTHESIS PROTEIN COBU"/>
    <property type="match status" value="1"/>
</dbReference>
<keyword evidence="10" id="KW-0169">Cobalamin biosynthesis</keyword>
<dbReference type="Proteomes" id="UP000297839">
    <property type="component" value="Unassembled WGS sequence"/>
</dbReference>
<evidence type="ECO:0000256" key="15">
    <source>
        <dbReference type="ARBA" id="ARBA00023134"/>
    </source>
</evidence>
<dbReference type="GO" id="GO:0043752">
    <property type="term" value="F:adenosylcobinamide kinase activity"/>
    <property type="evidence" value="ECO:0007669"/>
    <property type="project" value="UniProtKB-EC"/>
</dbReference>
<dbReference type="OrthoDB" id="9788370at2"/>
<dbReference type="EC" id="2.7.7.62" evidence="9"/>
<feature type="binding site" evidence="19">
    <location>
        <begin position="44"/>
        <end position="46"/>
    </location>
    <ligand>
        <name>GTP</name>
        <dbReference type="ChEBI" id="CHEBI:37565"/>
    </ligand>
</feature>
<dbReference type="UniPathway" id="UPA00148">
    <property type="reaction ID" value="UER00236"/>
</dbReference>
<evidence type="ECO:0000256" key="4">
    <source>
        <dbReference type="ARBA" id="ARBA00003889"/>
    </source>
</evidence>
<evidence type="ECO:0000256" key="12">
    <source>
        <dbReference type="ARBA" id="ARBA00022741"/>
    </source>
</evidence>
<dbReference type="GO" id="GO:0009236">
    <property type="term" value="P:cobalamin biosynthetic process"/>
    <property type="evidence" value="ECO:0007669"/>
    <property type="project" value="UniProtKB-UniPathway"/>
</dbReference>
<dbReference type="InterPro" id="IPR003203">
    <property type="entry name" value="CobU/CobP"/>
</dbReference>
<feature type="binding site" evidence="19">
    <location>
        <position position="75"/>
    </location>
    <ligand>
        <name>GTP</name>
        <dbReference type="ChEBI" id="CHEBI:37565"/>
    </ligand>
</feature>
<evidence type="ECO:0000256" key="8">
    <source>
        <dbReference type="ARBA" id="ARBA00012016"/>
    </source>
</evidence>
<feature type="region of interest" description="Disordered" evidence="20">
    <location>
        <begin position="112"/>
        <end position="132"/>
    </location>
</feature>
<comment type="catalytic activity">
    <reaction evidence="3">
        <text>adenosylcob(III)inamide + GTP = adenosylcob(III)inamide phosphate + GDP + H(+)</text>
        <dbReference type="Rhea" id="RHEA:15765"/>
        <dbReference type="ChEBI" id="CHEBI:2480"/>
        <dbReference type="ChEBI" id="CHEBI:15378"/>
        <dbReference type="ChEBI" id="CHEBI:37565"/>
        <dbReference type="ChEBI" id="CHEBI:58189"/>
        <dbReference type="ChEBI" id="CHEBI:58502"/>
        <dbReference type="EC" id="2.7.1.156"/>
    </reaction>
</comment>
<accession>A0A4Z0CBT9</accession>
<evidence type="ECO:0000256" key="16">
    <source>
        <dbReference type="ARBA" id="ARBA00029570"/>
    </source>
</evidence>
<dbReference type="GO" id="GO:0005524">
    <property type="term" value="F:ATP binding"/>
    <property type="evidence" value="ECO:0007669"/>
    <property type="project" value="UniProtKB-KW"/>
</dbReference>
<evidence type="ECO:0000256" key="19">
    <source>
        <dbReference type="PIRSR" id="PIRSR006135-2"/>
    </source>
</evidence>
<evidence type="ECO:0000256" key="6">
    <source>
        <dbReference type="ARBA" id="ARBA00005159"/>
    </source>
</evidence>
<sequence length="225" mass="23755">MAELHVARSELILGGQKSGKTRRAESLAAAWLALSPQHEAVYIATAQAWDEEMRERIARHRRDRAERVPRMRTVEEPLALAHAIGANSRPETLVVVDCLTLWLTASLMPAAGQGAGARPHPNPPPEGEGAETDRACEEGISFSSPLRGEAGRGAPPSVSIASAVHSCAGPLILISNEIGLGVIPLGREVRNFVDTLGTLNQQAAAACERVTLMSAGLPMVLKGAA</sequence>
<comment type="catalytic activity">
    <reaction evidence="1">
        <text>adenosylcob(III)inamide + ATP = adenosylcob(III)inamide phosphate + ADP + H(+)</text>
        <dbReference type="Rhea" id="RHEA:15769"/>
        <dbReference type="ChEBI" id="CHEBI:2480"/>
        <dbReference type="ChEBI" id="CHEBI:15378"/>
        <dbReference type="ChEBI" id="CHEBI:30616"/>
        <dbReference type="ChEBI" id="CHEBI:58502"/>
        <dbReference type="ChEBI" id="CHEBI:456216"/>
        <dbReference type="EC" id="2.7.1.156"/>
    </reaction>
</comment>
<evidence type="ECO:0000256" key="2">
    <source>
        <dbReference type="ARBA" id="ARBA00000711"/>
    </source>
</evidence>
<comment type="similarity">
    <text evidence="7">Belongs to the CobU/CobP family.</text>
</comment>
<evidence type="ECO:0000256" key="3">
    <source>
        <dbReference type="ARBA" id="ARBA00001522"/>
    </source>
</evidence>
<evidence type="ECO:0000313" key="22">
    <source>
        <dbReference type="Proteomes" id="UP000297839"/>
    </source>
</evidence>
<feature type="binding site" evidence="19">
    <location>
        <begin position="61"/>
        <end position="64"/>
    </location>
    <ligand>
        <name>GTP</name>
        <dbReference type="ChEBI" id="CHEBI:37565"/>
    </ligand>
</feature>
<proteinExistence type="inferred from homology"/>
<feature type="binding site" evidence="19">
    <location>
        <position position="97"/>
    </location>
    <ligand>
        <name>GTP</name>
        <dbReference type="ChEBI" id="CHEBI:37565"/>
    </ligand>
</feature>
<evidence type="ECO:0000256" key="10">
    <source>
        <dbReference type="ARBA" id="ARBA00022573"/>
    </source>
</evidence>
<dbReference type="AlphaFoldDB" id="A0A4Z0CBT9"/>
<feature type="active site" description="GMP-histidine intermediate" evidence="18">
    <location>
        <position position="60"/>
    </location>
</feature>
<dbReference type="EMBL" id="SMLK01000001">
    <property type="protein sequence ID" value="TFZ07898.1"/>
    <property type="molecule type" value="Genomic_DNA"/>
</dbReference>